<keyword evidence="3" id="KW-1185">Reference proteome</keyword>
<dbReference type="Proteomes" id="UP001610063">
    <property type="component" value="Unassembled WGS sequence"/>
</dbReference>
<dbReference type="SUPFAM" id="SSF50129">
    <property type="entry name" value="GroES-like"/>
    <property type="match status" value="1"/>
</dbReference>
<sequence length="333" mass="36067">MKAIVLNQQTNRLEYQKVPNPVVSESDVLIRLKAASLNHHELWSLKEKNLQKDAPIIMGSDGAGVVESVGSGVTRFSKGDEVIINSSMDWGLNPRVQGADYQILGFPTDGTFAEYISIPEAYVFTKPPHLSFEEAAAIPLAGLTAYRALFSRGEFEPGQSVLITGVGGGAALMALSFAVAAEASVYVTSGDPSKIQKAVKLGAKGGANYKETHWPAQLQDLSGGFDVIIDSAGGPGFKYLTELANPGARIVLFGRTAGNIEHLSPRVIFWKQLSIHGTSMGTSQEFEQMLKLFSDRKIHPVIDAVYPLKQINEAFNRMDASDQFGKIVIQIWA</sequence>
<comment type="caution">
    <text evidence="2">The sequence shown here is derived from an EMBL/GenBank/DDBJ whole genome shotgun (WGS) entry which is preliminary data.</text>
</comment>
<feature type="domain" description="Enoyl reductase (ER)" evidence="1">
    <location>
        <begin position="8"/>
        <end position="329"/>
    </location>
</feature>
<dbReference type="RefSeq" id="WP_395419033.1">
    <property type="nucleotide sequence ID" value="NZ_JBIPKE010000020.1"/>
</dbReference>
<organism evidence="2 3">
    <name type="scientific">Marinoscillum luteum</name>
    <dbReference type="NCBI Taxonomy" id="861051"/>
    <lineage>
        <taxon>Bacteria</taxon>
        <taxon>Pseudomonadati</taxon>
        <taxon>Bacteroidota</taxon>
        <taxon>Cytophagia</taxon>
        <taxon>Cytophagales</taxon>
        <taxon>Reichenbachiellaceae</taxon>
        <taxon>Marinoscillum</taxon>
    </lineage>
</organism>
<dbReference type="InterPro" id="IPR052711">
    <property type="entry name" value="Zinc_ADH-like"/>
</dbReference>
<accession>A0ABW7NDC5</accession>
<dbReference type="InterPro" id="IPR036291">
    <property type="entry name" value="NAD(P)-bd_dom_sf"/>
</dbReference>
<dbReference type="Pfam" id="PF00107">
    <property type="entry name" value="ADH_zinc_N"/>
    <property type="match status" value="1"/>
</dbReference>
<dbReference type="InterPro" id="IPR013149">
    <property type="entry name" value="ADH-like_C"/>
</dbReference>
<dbReference type="InterPro" id="IPR013154">
    <property type="entry name" value="ADH-like_N"/>
</dbReference>
<dbReference type="SUPFAM" id="SSF51735">
    <property type="entry name" value="NAD(P)-binding Rossmann-fold domains"/>
    <property type="match status" value="1"/>
</dbReference>
<dbReference type="Gene3D" id="3.90.180.10">
    <property type="entry name" value="Medium-chain alcohol dehydrogenases, catalytic domain"/>
    <property type="match status" value="1"/>
</dbReference>
<dbReference type="Pfam" id="PF08240">
    <property type="entry name" value="ADH_N"/>
    <property type="match status" value="1"/>
</dbReference>
<dbReference type="PANTHER" id="PTHR45033">
    <property type="match status" value="1"/>
</dbReference>
<name>A0ABW7NDC5_9BACT</name>
<dbReference type="EMBL" id="JBIPKE010000020">
    <property type="protein sequence ID" value="MFH6985615.1"/>
    <property type="molecule type" value="Genomic_DNA"/>
</dbReference>
<proteinExistence type="predicted"/>
<dbReference type="Gene3D" id="3.40.50.720">
    <property type="entry name" value="NAD(P)-binding Rossmann-like Domain"/>
    <property type="match status" value="1"/>
</dbReference>
<dbReference type="InterPro" id="IPR011032">
    <property type="entry name" value="GroES-like_sf"/>
</dbReference>
<evidence type="ECO:0000259" key="1">
    <source>
        <dbReference type="SMART" id="SM00829"/>
    </source>
</evidence>
<evidence type="ECO:0000313" key="3">
    <source>
        <dbReference type="Proteomes" id="UP001610063"/>
    </source>
</evidence>
<dbReference type="PANTHER" id="PTHR45033:SF3">
    <property type="entry name" value="DEHYDROGENASE, PUTATIVE (AFU_ORTHOLOGUE AFUA_2G13270)-RELATED"/>
    <property type="match status" value="1"/>
</dbReference>
<gene>
    <name evidence="2" type="ORF">ACHKAR_19340</name>
</gene>
<protein>
    <submittedName>
        <fullName evidence="2">Zinc-binding dehydrogenase</fullName>
    </submittedName>
</protein>
<reference evidence="2 3" key="1">
    <citation type="journal article" date="2013" name="Int. J. Syst. Evol. Microbiol.">
        <title>Marinoscillum luteum sp. nov., isolated from marine sediment.</title>
        <authorList>
            <person name="Cha I.T."/>
            <person name="Park S.J."/>
            <person name="Kim S.J."/>
            <person name="Kim J.G."/>
            <person name="Jung M.Y."/>
            <person name="Shin K.S."/>
            <person name="Kwon K.K."/>
            <person name="Yang S.H."/>
            <person name="Seo Y.S."/>
            <person name="Rhee S.K."/>
        </authorList>
    </citation>
    <scope>NUCLEOTIDE SEQUENCE [LARGE SCALE GENOMIC DNA]</scope>
    <source>
        <strain evidence="2 3">KCTC 23939</strain>
    </source>
</reference>
<dbReference type="SMART" id="SM00829">
    <property type="entry name" value="PKS_ER"/>
    <property type="match status" value="1"/>
</dbReference>
<evidence type="ECO:0000313" key="2">
    <source>
        <dbReference type="EMBL" id="MFH6985615.1"/>
    </source>
</evidence>
<dbReference type="InterPro" id="IPR020843">
    <property type="entry name" value="ER"/>
</dbReference>